<organism evidence="1 2">
    <name type="scientific">Eretmocerus hayati</name>
    <dbReference type="NCBI Taxonomy" id="131215"/>
    <lineage>
        <taxon>Eukaryota</taxon>
        <taxon>Metazoa</taxon>
        <taxon>Ecdysozoa</taxon>
        <taxon>Arthropoda</taxon>
        <taxon>Hexapoda</taxon>
        <taxon>Insecta</taxon>
        <taxon>Pterygota</taxon>
        <taxon>Neoptera</taxon>
        <taxon>Endopterygota</taxon>
        <taxon>Hymenoptera</taxon>
        <taxon>Apocrita</taxon>
        <taxon>Proctotrupomorpha</taxon>
        <taxon>Chalcidoidea</taxon>
        <taxon>Aphelinidae</taxon>
        <taxon>Aphelininae</taxon>
        <taxon>Eretmocerus</taxon>
    </lineage>
</organism>
<dbReference type="EMBL" id="CM056741">
    <property type="protein sequence ID" value="KAJ8681916.1"/>
    <property type="molecule type" value="Genomic_DNA"/>
</dbReference>
<proteinExistence type="predicted"/>
<protein>
    <submittedName>
        <fullName evidence="1">Uncharacterized protein</fullName>
    </submittedName>
</protein>
<reference evidence="1" key="1">
    <citation type="submission" date="2023-04" db="EMBL/GenBank/DDBJ databases">
        <title>A chromosome-level genome assembly of the parasitoid wasp Eretmocerus hayati.</title>
        <authorList>
            <person name="Zhong Y."/>
            <person name="Liu S."/>
            <person name="Liu Y."/>
        </authorList>
    </citation>
    <scope>NUCLEOTIDE SEQUENCE</scope>
    <source>
        <strain evidence="1">ZJU_SS_LIU_2023</strain>
    </source>
</reference>
<dbReference type="Proteomes" id="UP001239111">
    <property type="component" value="Chromosome 1"/>
</dbReference>
<comment type="caution">
    <text evidence="1">The sequence shown here is derived from an EMBL/GenBank/DDBJ whole genome shotgun (WGS) entry which is preliminary data.</text>
</comment>
<accession>A0ACC2PFW2</accession>
<gene>
    <name evidence="1" type="ORF">QAD02_017708</name>
</gene>
<name>A0ACC2PFW2_9HYME</name>
<evidence type="ECO:0000313" key="2">
    <source>
        <dbReference type="Proteomes" id="UP001239111"/>
    </source>
</evidence>
<sequence>MRLYPRGDNVQKENVLTLFLELEDAATPLSTSYSIRIIDSKTHNEISEFLEKKFRKGELSRGKVVDIDKLGEITSGGTLRVSCLLRVILTNYLINNHFDMARRLSDIAKEPKYSDFVVKAETNFFKVHKKILAKHSIVFDTMFRSKMREDRESKMEIHDHNASTVARMIKFLYTSEISEGIGYDELLELLSIAEMYKIESLKKTCRKKLLENIECSTAMKALIAFDSYNDSKMKKKVLQFIAKNLTEIVTRNDFYKLKKSNPQLLESIIVCIVERSEWVFDKK</sequence>
<evidence type="ECO:0000313" key="1">
    <source>
        <dbReference type="EMBL" id="KAJ8681916.1"/>
    </source>
</evidence>
<keyword evidence="2" id="KW-1185">Reference proteome</keyword>